<dbReference type="CDD" id="cd16441">
    <property type="entry name" value="beta_Kdo_transferase_KpsS"/>
    <property type="match status" value="1"/>
</dbReference>
<sequence>MKYQPRLRRNYLFLQGPHGSFFPKLGAALVGAGHRTCRINFNGGDRATWPDGISYHGREKHWEAFIKAFFRREGVTDLVLFGDGRPKHAVAIAAARRAGIRVHVFEEGYIRPDWVTLERDGVNGHSSLPSDPDWYLAEARRLPPVPVHPPLPSYSSVRGWAAFFYYAEVVLQFWRFPFHQTHRAHDPVGEGVSWLRRFAVRKGEYTRAAETLRNLEGADYVLFPLQLDSDYQIRLHSPFANIRAAIARVIESFAAHAPASLRLAIKEHPLDSGLINWRRVVDEEAARFGVADRVDFLEHGDVIALVRNSRGLVTVNSTTGTLALAENVPVVVLGSAIYNIRGITHQTGLDSFWRTPQPPVPEIYDAFYRVLVERCLLHGAFLSESGIELLIEGAVRSLTREGVDAAMLVQGP</sequence>
<reference evidence="1 2" key="1">
    <citation type="submission" date="2017-09" db="EMBL/GenBank/DDBJ databases">
        <title>Sphingomonas panjinensis sp.nov., isolated from oil-contaminated soil.</title>
        <authorList>
            <person name="Wang L."/>
            <person name="Chen L."/>
        </authorList>
    </citation>
    <scope>NUCLEOTIDE SEQUENCE [LARGE SCALE GENOMIC DNA]</scope>
    <source>
        <strain evidence="1 2">FW-11</strain>
    </source>
</reference>
<comment type="caution">
    <text evidence="1">The sequence shown here is derived from an EMBL/GenBank/DDBJ whole genome shotgun (WGS) entry which is preliminary data.</text>
</comment>
<dbReference type="RefSeq" id="WP_107967722.1">
    <property type="nucleotide sequence ID" value="NZ_NWBU01000009.1"/>
</dbReference>
<dbReference type="GO" id="GO:0000271">
    <property type="term" value="P:polysaccharide biosynthetic process"/>
    <property type="evidence" value="ECO:0007669"/>
    <property type="project" value="InterPro"/>
</dbReference>
<protein>
    <submittedName>
        <fullName evidence="1">Capsular biosynthesis protein</fullName>
    </submittedName>
</protein>
<dbReference type="GO" id="GO:0015774">
    <property type="term" value="P:polysaccharide transport"/>
    <property type="evidence" value="ECO:0007669"/>
    <property type="project" value="InterPro"/>
</dbReference>
<dbReference type="EMBL" id="NWBU01000009">
    <property type="protein sequence ID" value="PTQ10699.1"/>
    <property type="molecule type" value="Genomic_DNA"/>
</dbReference>
<dbReference type="OrthoDB" id="9794206at2"/>
<gene>
    <name evidence="1" type="ORF">CLG96_09795</name>
</gene>
<dbReference type="AlphaFoldDB" id="A0A2T5FX26"/>
<dbReference type="Proteomes" id="UP000244162">
    <property type="component" value="Unassembled WGS sequence"/>
</dbReference>
<accession>A0A2T5FX26</accession>
<proteinExistence type="predicted"/>
<keyword evidence="2" id="KW-1185">Reference proteome</keyword>
<evidence type="ECO:0000313" key="1">
    <source>
        <dbReference type="EMBL" id="PTQ10699.1"/>
    </source>
</evidence>
<name>A0A2T5FX26_9SPHN</name>
<organism evidence="1 2">
    <name type="scientific">Sphingomonas oleivorans</name>
    <dbReference type="NCBI Taxonomy" id="1735121"/>
    <lineage>
        <taxon>Bacteria</taxon>
        <taxon>Pseudomonadati</taxon>
        <taxon>Pseudomonadota</taxon>
        <taxon>Alphaproteobacteria</taxon>
        <taxon>Sphingomonadales</taxon>
        <taxon>Sphingomonadaceae</taxon>
        <taxon>Sphingomonas</taxon>
    </lineage>
</organism>
<evidence type="ECO:0000313" key="2">
    <source>
        <dbReference type="Proteomes" id="UP000244162"/>
    </source>
</evidence>
<dbReference type="Pfam" id="PF05159">
    <property type="entry name" value="Capsule_synth"/>
    <property type="match status" value="1"/>
</dbReference>
<dbReference type="InterPro" id="IPR007833">
    <property type="entry name" value="Capsule_polysaccharide_synth"/>
</dbReference>